<evidence type="ECO:0000313" key="7">
    <source>
        <dbReference type="EMBL" id="ASG19658.1"/>
    </source>
</evidence>
<dbReference type="AlphaFoldDB" id="A0A248JNL4"/>
<organism evidence="7 8">
    <name type="scientific">Nitrospirillum viridazoti CBAmc</name>
    <dbReference type="NCBI Taxonomy" id="1441467"/>
    <lineage>
        <taxon>Bacteria</taxon>
        <taxon>Pseudomonadati</taxon>
        <taxon>Pseudomonadota</taxon>
        <taxon>Alphaproteobacteria</taxon>
        <taxon>Rhodospirillales</taxon>
        <taxon>Azospirillaceae</taxon>
        <taxon>Nitrospirillum</taxon>
        <taxon>Nitrospirillum viridazoti</taxon>
    </lineage>
</organism>
<dbReference type="GO" id="GO:0043024">
    <property type="term" value="F:ribosomal small subunit binding"/>
    <property type="evidence" value="ECO:0007669"/>
    <property type="project" value="TreeGrafter"/>
</dbReference>
<evidence type="ECO:0000256" key="5">
    <source>
        <dbReference type="SAM" id="MobiDB-lite"/>
    </source>
</evidence>
<accession>A0A248JNL4</accession>
<evidence type="ECO:0000256" key="4">
    <source>
        <dbReference type="HAMAP-Rule" id="MF_00839"/>
    </source>
</evidence>
<evidence type="ECO:0000256" key="3">
    <source>
        <dbReference type="ARBA" id="ARBA00041148"/>
    </source>
</evidence>
<dbReference type="Gene3D" id="3.30.505.50">
    <property type="entry name" value="Sigma 54 modulation/S30EA ribosomal protein, C-terminal domain"/>
    <property type="match status" value="1"/>
</dbReference>
<keyword evidence="4" id="KW-0963">Cytoplasm</keyword>
<comment type="similarity">
    <text evidence="4">Belongs to the HPF/YfiA ribosome-associated protein family. Long HPF subfamily.</text>
</comment>
<comment type="subunit">
    <text evidence="4">Interacts with 100S ribosomes.</text>
</comment>
<feature type="domain" description="Sigma 54 modulation/S30EA ribosomal protein C-terminal" evidence="6">
    <location>
        <begin position="148"/>
        <end position="201"/>
    </location>
</feature>
<dbReference type="InterPro" id="IPR034694">
    <property type="entry name" value="HPF_long/plastid"/>
</dbReference>
<dbReference type="InterPro" id="IPR050574">
    <property type="entry name" value="HPF/YfiA_ribosome-assoc"/>
</dbReference>
<sequence>MHIIVKGKQLDVGESLRTHVETTLTGLVEKYFSSPLEATVVLSREAHLYKADIQAHVGRGILLQAYAEATEPYPAFDEAAERVAKRLRRYKRRLRDHHQRVHGEAEAAVPARKYIINADAHDDEADEGGQGAGSHNGHAVNGNGADHHPMIIAEMQTNIDMLTVSEAVMRMDLADLPALLFRNRAHGHLNMVYRRPDGNVGWVDPSDGKPTATH</sequence>
<dbReference type="InterPro" id="IPR038416">
    <property type="entry name" value="Ribosom_S30AE_C_sf"/>
</dbReference>
<evidence type="ECO:0000256" key="1">
    <source>
        <dbReference type="ARBA" id="ARBA00022845"/>
    </source>
</evidence>
<dbReference type="Proteomes" id="UP000197153">
    <property type="component" value="Chromosome 1"/>
</dbReference>
<protein>
    <recommendedName>
        <fullName evidence="3 4">Ribosome hibernation promoting factor</fullName>
        <shortName evidence="4">HPF</shortName>
    </recommendedName>
</protein>
<comment type="subcellular location">
    <subcellularLocation>
        <location evidence="4">Cytoplasm</location>
    </subcellularLocation>
</comment>
<evidence type="ECO:0000313" key="8">
    <source>
        <dbReference type="Proteomes" id="UP000197153"/>
    </source>
</evidence>
<dbReference type="Pfam" id="PF02482">
    <property type="entry name" value="Ribosomal_S30AE"/>
    <property type="match status" value="1"/>
</dbReference>
<dbReference type="HAMAP" id="MF_00839">
    <property type="entry name" value="HPF"/>
    <property type="match status" value="1"/>
</dbReference>
<dbReference type="CDD" id="cd00552">
    <property type="entry name" value="RaiA"/>
    <property type="match status" value="1"/>
</dbReference>
<keyword evidence="1 4" id="KW-0810">Translation regulation</keyword>
<dbReference type="Gene3D" id="3.30.160.100">
    <property type="entry name" value="Ribosome hibernation promotion factor-like"/>
    <property type="match status" value="1"/>
</dbReference>
<proteinExistence type="inferred from homology"/>
<evidence type="ECO:0000259" key="6">
    <source>
        <dbReference type="Pfam" id="PF16321"/>
    </source>
</evidence>
<dbReference type="PANTHER" id="PTHR33231:SF1">
    <property type="entry name" value="30S RIBOSOMAL PROTEIN"/>
    <property type="match status" value="1"/>
</dbReference>
<dbReference type="Pfam" id="PF16321">
    <property type="entry name" value="Ribosom_S30AE_C"/>
    <property type="match status" value="1"/>
</dbReference>
<dbReference type="PANTHER" id="PTHR33231">
    <property type="entry name" value="30S RIBOSOMAL PROTEIN"/>
    <property type="match status" value="1"/>
</dbReference>
<dbReference type="SUPFAM" id="SSF69754">
    <property type="entry name" value="Ribosome binding protein Y (YfiA homologue)"/>
    <property type="match status" value="1"/>
</dbReference>
<dbReference type="InterPro" id="IPR003489">
    <property type="entry name" value="RHF/RaiA"/>
</dbReference>
<keyword evidence="8" id="KW-1185">Reference proteome</keyword>
<dbReference type="EMBL" id="CP022110">
    <property type="protein sequence ID" value="ASG19658.1"/>
    <property type="molecule type" value="Genomic_DNA"/>
</dbReference>
<comment type="subunit">
    <text evidence="2">Associates exclusively with 100S ribosomes, which are dimers of 70S ribosomes.</text>
</comment>
<gene>
    <name evidence="7" type="primary">raiA</name>
    <name evidence="4" type="synonym">hpf</name>
    <name evidence="7" type="ORF">Y958_01595</name>
</gene>
<evidence type="ECO:0000256" key="2">
    <source>
        <dbReference type="ARBA" id="ARBA00038695"/>
    </source>
</evidence>
<dbReference type="GO" id="GO:0045900">
    <property type="term" value="P:negative regulation of translational elongation"/>
    <property type="evidence" value="ECO:0007669"/>
    <property type="project" value="TreeGrafter"/>
</dbReference>
<dbReference type="NCBIfam" id="TIGR00741">
    <property type="entry name" value="yfiA"/>
    <property type="match status" value="1"/>
</dbReference>
<dbReference type="InterPro" id="IPR032528">
    <property type="entry name" value="Ribosom_S30AE_C"/>
</dbReference>
<comment type="function">
    <text evidence="4">Required for dimerization of active 70S ribosomes into 100S ribosomes in stationary phase; 100S ribosomes are translationally inactive and sometimes present during exponential growth.</text>
</comment>
<reference evidence="7 8" key="1">
    <citation type="submission" date="2017-06" db="EMBL/GenBank/DDBJ databases">
        <title>Complete genome sequence of Nitrospirillum amazonense strain CBAmC, an endophytic nitrogen-fixing and plant growth-promoting bacterium, isolated from sugarcane.</title>
        <authorList>
            <person name="Schwab S."/>
            <person name="dos Santos Teixeira K.R."/>
            <person name="Simoes Araujo J.L."/>
            <person name="Soares Vidal M."/>
            <person name="Borges de Freitas H.R."/>
            <person name="Rivello Crivelaro A.L."/>
            <person name="Bueno de Camargo Nunes A."/>
            <person name="dos Santos C.M."/>
            <person name="Palmeira da Silva Rosa D."/>
            <person name="da Silva Padilha D."/>
            <person name="da Silva E."/>
            <person name="Araujo Terra L."/>
            <person name="Soares Mendes V."/>
            <person name="Farinelli L."/>
            <person name="Magalhaes Cruz L."/>
            <person name="Baldani J.I."/>
        </authorList>
    </citation>
    <scope>NUCLEOTIDE SEQUENCE [LARGE SCALE GENOMIC DNA]</scope>
    <source>
        <strain evidence="7 8">CBAmC</strain>
    </source>
</reference>
<name>A0A248JNL4_9PROT</name>
<feature type="region of interest" description="Disordered" evidence="5">
    <location>
        <begin position="123"/>
        <end position="146"/>
    </location>
</feature>
<dbReference type="RefSeq" id="WP_088870641.1">
    <property type="nucleotide sequence ID" value="NZ_CP022110.1"/>
</dbReference>
<dbReference type="GO" id="GO:0022627">
    <property type="term" value="C:cytosolic small ribosomal subunit"/>
    <property type="evidence" value="ECO:0007669"/>
    <property type="project" value="TreeGrafter"/>
</dbReference>
<dbReference type="KEGG" id="nao:Y958_01595"/>
<dbReference type="InterPro" id="IPR036567">
    <property type="entry name" value="RHF-like"/>
</dbReference>